<feature type="region of interest" description="Disordered" evidence="1">
    <location>
        <begin position="54"/>
        <end position="75"/>
    </location>
</feature>
<reference evidence="2 3" key="1">
    <citation type="submission" date="2019-09" db="EMBL/GenBank/DDBJ databases">
        <title>Goodfellowia gen. nov., a new genus of the Pseudonocardineae related to Actinoalloteichus, containing Goodfellowia coeruleoviolacea gen. nov., comb. nov. gen. nov., comb. nov.</title>
        <authorList>
            <person name="Labeda D."/>
        </authorList>
    </citation>
    <scope>NUCLEOTIDE SEQUENCE [LARGE SCALE GENOMIC DNA]</scope>
    <source>
        <strain evidence="2 3">AN110305</strain>
    </source>
</reference>
<proteinExistence type="predicted"/>
<dbReference type="EMBL" id="VUOB01000045">
    <property type="protein sequence ID" value="KAA2257547.1"/>
    <property type="molecule type" value="Genomic_DNA"/>
</dbReference>
<evidence type="ECO:0000313" key="2">
    <source>
        <dbReference type="EMBL" id="KAA2257547.1"/>
    </source>
</evidence>
<dbReference type="SUPFAM" id="SSF55961">
    <property type="entry name" value="Bet v1-like"/>
    <property type="match status" value="1"/>
</dbReference>
<protein>
    <recommendedName>
        <fullName evidence="4">Polyketide cyclase / dehydrase and lipid transport</fullName>
    </recommendedName>
</protein>
<feature type="region of interest" description="Disordered" evidence="1">
    <location>
        <begin position="1"/>
        <end position="24"/>
    </location>
</feature>
<keyword evidence="3" id="KW-1185">Reference proteome</keyword>
<dbReference type="Pfam" id="PF10604">
    <property type="entry name" value="Polyketide_cyc2"/>
    <property type="match status" value="1"/>
</dbReference>
<accession>A0A5B2X2N0</accession>
<dbReference type="InterPro" id="IPR023393">
    <property type="entry name" value="START-like_dom_sf"/>
</dbReference>
<dbReference type="InterPro" id="IPR019587">
    <property type="entry name" value="Polyketide_cyclase/dehydratase"/>
</dbReference>
<reference evidence="2 3" key="2">
    <citation type="submission" date="2019-09" db="EMBL/GenBank/DDBJ databases">
        <authorList>
            <person name="Jin C."/>
        </authorList>
    </citation>
    <scope>NUCLEOTIDE SEQUENCE [LARGE SCALE GENOMIC DNA]</scope>
    <source>
        <strain evidence="2 3">AN110305</strain>
    </source>
</reference>
<dbReference type="RefSeq" id="WP_149852226.1">
    <property type="nucleotide sequence ID" value="NZ_VUOB01000045.1"/>
</dbReference>
<comment type="caution">
    <text evidence="2">The sequence shown here is derived from an EMBL/GenBank/DDBJ whole genome shotgun (WGS) entry which is preliminary data.</text>
</comment>
<evidence type="ECO:0000256" key="1">
    <source>
        <dbReference type="SAM" id="MobiDB-lite"/>
    </source>
</evidence>
<dbReference type="Proteomes" id="UP000323454">
    <property type="component" value="Unassembled WGS sequence"/>
</dbReference>
<dbReference type="Gene3D" id="3.30.530.20">
    <property type="match status" value="1"/>
</dbReference>
<evidence type="ECO:0008006" key="4">
    <source>
        <dbReference type="Google" id="ProtNLM"/>
    </source>
</evidence>
<evidence type="ECO:0000313" key="3">
    <source>
        <dbReference type="Proteomes" id="UP000323454"/>
    </source>
</evidence>
<name>A0A5B2X2N0_9PSEU</name>
<organism evidence="2 3">
    <name type="scientific">Solihabitans fulvus</name>
    <dbReference type="NCBI Taxonomy" id="1892852"/>
    <lineage>
        <taxon>Bacteria</taxon>
        <taxon>Bacillati</taxon>
        <taxon>Actinomycetota</taxon>
        <taxon>Actinomycetes</taxon>
        <taxon>Pseudonocardiales</taxon>
        <taxon>Pseudonocardiaceae</taxon>
        <taxon>Solihabitans</taxon>
    </lineage>
</organism>
<sequence>MIDATPTTSPNPATPVSAGRSPRRRARLRSALLTIPLAAAGLLGAAAAPAQAATAGQSATPDRGTPADSLTCRGQGIDPTATLHHRTETFIKAPLHTIWDLHTDVTGWPSWQAPVTSMTRLDPGPLRKGSQFRWTTPAPATPATPATTLVITSTVQQIQHDQCVRWSGPAIGEGLRIDEGVHVWNFVKVRGGVIVRTEESWTGGQIEADPATAIKYLAPGLDAWLADLKTAAEARSYDH</sequence>
<dbReference type="OrthoDB" id="156693at2"/>
<dbReference type="AlphaFoldDB" id="A0A5B2X2N0"/>
<gene>
    <name evidence="2" type="ORF">F0L68_24935</name>
</gene>
<feature type="compositionally biased region" description="Low complexity" evidence="1">
    <location>
        <begin position="1"/>
        <end position="20"/>
    </location>
</feature>